<evidence type="ECO:0000313" key="5">
    <source>
        <dbReference type="EMBL" id="KAK4151758.1"/>
    </source>
</evidence>
<dbReference type="InterPro" id="IPR027417">
    <property type="entry name" value="P-loop_NTPase"/>
</dbReference>
<dbReference type="AlphaFoldDB" id="A0AAN6VHT4"/>
<reference evidence="5" key="1">
    <citation type="journal article" date="2023" name="Mol. Phylogenet. Evol.">
        <title>Genome-scale phylogeny and comparative genomics of the fungal order Sordariales.</title>
        <authorList>
            <person name="Hensen N."/>
            <person name="Bonometti L."/>
            <person name="Westerberg I."/>
            <person name="Brannstrom I.O."/>
            <person name="Guillou S."/>
            <person name="Cros-Aarteil S."/>
            <person name="Calhoun S."/>
            <person name="Haridas S."/>
            <person name="Kuo A."/>
            <person name="Mondo S."/>
            <person name="Pangilinan J."/>
            <person name="Riley R."/>
            <person name="LaButti K."/>
            <person name="Andreopoulos B."/>
            <person name="Lipzen A."/>
            <person name="Chen C."/>
            <person name="Yan M."/>
            <person name="Daum C."/>
            <person name="Ng V."/>
            <person name="Clum A."/>
            <person name="Steindorff A."/>
            <person name="Ohm R.A."/>
            <person name="Martin F."/>
            <person name="Silar P."/>
            <person name="Natvig D.O."/>
            <person name="Lalanne C."/>
            <person name="Gautier V."/>
            <person name="Ament-Velasquez S.L."/>
            <person name="Kruys A."/>
            <person name="Hutchinson M.I."/>
            <person name="Powell A.J."/>
            <person name="Barry K."/>
            <person name="Miller A.N."/>
            <person name="Grigoriev I.V."/>
            <person name="Debuchy R."/>
            <person name="Gladieux P."/>
            <person name="Hiltunen Thoren M."/>
            <person name="Johannesson H."/>
        </authorList>
    </citation>
    <scope>NUCLEOTIDE SEQUENCE</scope>
    <source>
        <strain evidence="5">CBS 538.74</strain>
    </source>
</reference>
<organism evidence="5 6">
    <name type="scientific">Chaetomidium leptoderma</name>
    <dbReference type="NCBI Taxonomy" id="669021"/>
    <lineage>
        <taxon>Eukaryota</taxon>
        <taxon>Fungi</taxon>
        <taxon>Dikarya</taxon>
        <taxon>Ascomycota</taxon>
        <taxon>Pezizomycotina</taxon>
        <taxon>Sordariomycetes</taxon>
        <taxon>Sordariomycetidae</taxon>
        <taxon>Sordariales</taxon>
        <taxon>Chaetomiaceae</taxon>
        <taxon>Chaetomidium</taxon>
    </lineage>
</organism>
<dbReference type="InterPro" id="IPR025662">
    <property type="entry name" value="Sigma_54_int_dom_ATP-bd_1"/>
</dbReference>
<feature type="region of interest" description="Disordered" evidence="3">
    <location>
        <begin position="356"/>
        <end position="378"/>
    </location>
</feature>
<reference evidence="5" key="2">
    <citation type="submission" date="2023-05" db="EMBL/GenBank/DDBJ databases">
        <authorList>
            <consortium name="Lawrence Berkeley National Laboratory"/>
            <person name="Steindorff A."/>
            <person name="Hensen N."/>
            <person name="Bonometti L."/>
            <person name="Westerberg I."/>
            <person name="Brannstrom I.O."/>
            <person name="Guillou S."/>
            <person name="Cros-Aarteil S."/>
            <person name="Calhoun S."/>
            <person name="Haridas S."/>
            <person name="Kuo A."/>
            <person name="Mondo S."/>
            <person name="Pangilinan J."/>
            <person name="Riley R."/>
            <person name="Labutti K."/>
            <person name="Andreopoulos B."/>
            <person name="Lipzen A."/>
            <person name="Chen C."/>
            <person name="Yanf M."/>
            <person name="Daum C."/>
            <person name="Ng V."/>
            <person name="Clum A."/>
            <person name="Ohm R."/>
            <person name="Martin F."/>
            <person name="Silar P."/>
            <person name="Natvig D."/>
            <person name="Lalanne C."/>
            <person name="Gautier V."/>
            <person name="Ament-Velasquez S.L."/>
            <person name="Kruys A."/>
            <person name="Hutchinson M.I."/>
            <person name="Powell A.J."/>
            <person name="Barry K."/>
            <person name="Miller A.N."/>
            <person name="Grigoriev I.V."/>
            <person name="Debuchy R."/>
            <person name="Gladieux P."/>
            <person name="Thoren M.H."/>
            <person name="Johannesson H."/>
        </authorList>
    </citation>
    <scope>NUCLEOTIDE SEQUENCE</scope>
    <source>
        <strain evidence="5">CBS 538.74</strain>
    </source>
</reference>
<sequence length="378" mass="40421">MEDPPPPPSKPPPKPTPEEETASLLAAWQISPALHTHILHTQILPTELYSFLSSTPPNSNQKRLAVLILGQTGAGKTRLAPLFLQAPQNQSPNQRMLHLIADTYKTYHPSYHTCLTTTSPSTAPLASRLAGPDAAAWLHQVCLHAARGPPRVDVLLETACRSRSDFNKLVSTVFVREGYAVRVVVLAVPAVLSRLGILVRYWRRLPEAGSRGLPVRLTPRVVHDESFAGLGGAVGLVDSFISGSASSSSSGASSSGGGGAYGSEGMAADEIGEGGVERVVVLRRNGVVVYRNRRGDDGTWEGEAGALSALERERARPLTAEERRAAEADMAMLRAMGEPAVDRELEEIERLMDGLGTADDKTAPDMAPFDAPEFVSKG</sequence>
<comment type="caution">
    <text evidence="5">The sequence shown here is derived from an EMBL/GenBank/DDBJ whole genome shotgun (WGS) entry which is preliminary data.</text>
</comment>
<feature type="domain" description="Zeta toxin" evidence="4">
    <location>
        <begin position="59"/>
        <end position="233"/>
    </location>
</feature>
<protein>
    <submittedName>
        <fullName evidence="5">Zeta toxin-domain-containing protein</fullName>
    </submittedName>
</protein>
<name>A0AAN6VHT4_9PEZI</name>
<dbReference type="EMBL" id="MU857001">
    <property type="protein sequence ID" value="KAK4151758.1"/>
    <property type="molecule type" value="Genomic_DNA"/>
</dbReference>
<dbReference type="Gene3D" id="3.40.50.300">
    <property type="entry name" value="P-loop containing nucleotide triphosphate hydrolases"/>
    <property type="match status" value="1"/>
</dbReference>
<dbReference type="GO" id="GO:0016301">
    <property type="term" value="F:kinase activity"/>
    <property type="evidence" value="ECO:0007669"/>
    <property type="project" value="InterPro"/>
</dbReference>
<evidence type="ECO:0000256" key="1">
    <source>
        <dbReference type="ARBA" id="ARBA00022741"/>
    </source>
</evidence>
<evidence type="ECO:0000313" key="6">
    <source>
        <dbReference type="Proteomes" id="UP001302745"/>
    </source>
</evidence>
<gene>
    <name evidence="5" type="ORF">C8A00DRAFT_35568</name>
</gene>
<dbReference type="InterPro" id="IPR010488">
    <property type="entry name" value="Zeta_toxin_domain"/>
</dbReference>
<dbReference type="Proteomes" id="UP001302745">
    <property type="component" value="Unassembled WGS sequence"/>
</dbReference>
<dbReference type="Pfam" id="PF06414">
    <property type="entry name" value="Zeta_toxin"/>
    <property type="match status" value="1"/>
</dbReference>
<keyword evidence="6" id="KW-1185">Reference proteome</keyword>
<evidence type="ECO:0000256" key="2">
    <source>
        <dbReference type="ARBA" id="ARBA00022840"/>
    </source>
</evidence>
<evidence type="ECO:0000256" key="3">
    <source>
        <dbReference type="SAM" id="MobiDB-lite"/>
    </source>
</evidence>
<accession>A0AAN6VHT4</accession>
<dbReference type="GO" id="GO:0005524">
    <property type="term" value="F:ATP binding"/>
    <property type="evidence" value="ECO:0007669"/>
    <property type="project" value="UniProtKB-KW"/>
</dbReference>
<proteinExistence type="predicted"/>
<evidence type="ECO:0000259" key="4">
    <source>
        <dbReference type="Pfam" id="PF06414"/>
    </source>
</evidence>
<keyword evidence="1" id="KW-0547">Nucleotide-binding</keyword>
<keyword evidence="2" id="KW-0067">ATP-binding</keyword>
<dbReference type="PROSITE" id="PS00675">
    <property type="entry name" value="SIGMA54_INTERACT_1"/>
    <property type="match status" value="1"/>
</dbReference>